<evidence type="ECO:0000313" key="3">
    <source>
        <dbReference type="EMBL" id="KAK6349349.1"/>
    </source>
</evidence>
<gene>
    <name evidence="3" type="ORF">TWF730_010097</name>
</gene>
<keyword evidence="2" id="KW-1133">Transmembrane helix</keyword>
<feature type="compositionally biased region" description="Polar residues" evidence="1">
    <location>
        <begin position="23"/>
        <end position="36"/>
    </location>
</feature>
<evidence type="ECO:0000313" key="4">
    <source>
        <dbReference type="Proteomes" id="UP001373714"/>
    </source>
</evidence>
<feature type="compositionally biased region" description="Basic and acidic residues" evidence="1">
    <location>
        <begin position="11"/>
        <end position="22"/>
    </location>
</feature>
<comment type="caution">
    <text evidence="3">The sequence shown here is derived from an EMBL/GenBank/DDBJ whole genome shotgun (WGS) entry which is preliminary data.</text>
</comment>
<evidence type="ECO:0000256" key="2">
    <source>
        <dbReference type="SAM" id="Phobius"/>
    </source>
</evidence>
<keyword evidence="2" id="KW-0472">Membrane</keyword>
<feature type="region of interest" description="Disordered" evidence="1">
    <location>
        <begin position="1"/>
        <end position="78"/>
    </location>
</feature>
<reference evidence="3 4" key="1">
    <citation type="submission" date="2019-10" db="EMBL/GenBank/DDBJ databases">
        <authorList>
            <person name="Palmer J.M."/>
        </authorList>
    </citation>
    <scope>NUCLEOTIDE SEQUENCE [LARGE SCALE GENOMIC DNA]</scope>
    <source>
        <strain evidence="3 4">TWF730</strain>
    </source>
</reference>
<keyword evidence="4" id="KW-1185">Reference proteome</keyword>
<proteinExistence type="predicted"/>
<keyword evidence="2" id="KW-0812">Transmembrane</keyword>
<feature type="compositionally biased region" description="Polar residues" evidence="1">
    <location>
        <begin position="43"/>
        <end position="66"/>
    </location>
</feature>
<dbReference type="AlphaFoldDB" id="A0AAV9UWV7"/>
<sequence length="465" mass="51713">MAAKGWGPRISTDKLKTAESSRRANSLPESWANVPTATPPQSEPDTNTTNAKHTASDKQACSSSVPGSCDPPTDTEQNYQILDFPDATDIHIADNWDCAIFGGGCCGGNPAYRYLVCGAVLHEASSVFAEERDAEALLTFTRHPNYPEGEPIPAFFTGLCGGCSSRELEAILRIIHFKADDRLFDIDFRSLMIIARICAGYSLQGPLRPWSEIWLRKHESKALLPGYESWLQITDIFGTNKRVEELVELLGDECSGIVEDTAIRYGADGSQPVVTINWPAKRRAQIISRRNFRIGHLYGSLWVLILSLKHPYVTEDHCSSKKCLALAYGSLLLSIQEAGLQDFLNSGGIWRGSARELENAMSRITFETLDSIRLSHRCLIPGFRAGFKSCILSRDLTNDTDRLNKIICYEEFDSPPPLDQNLKFLQSDPLSNMWFLVALFIFVHLGGSTILVLLLLLLLLLCRKP</sequence>
<dbReference type="EMBL" id="JAVHNS010000007">
    <property type="protein sequence ID" value="KAK6349349.1"/>
    <property type="molecule type" value="Genomic_DNA"/>
</dbReference>
<protein>
    <submittedName>
        <fullName evidence="3">Uncharacterized protein</fullName>
    </submittedName>
</protein>
<organism evidence="3 4">
    <name type="scientific">Orbilia blumenaviensis</name>
    <dbReference type="NCBI Taxonomy" id="1796055"/>
    <lineage>
        <taxon>Eukaryota</taxon>
        <taxon>Fungi</taxon>
        <taxon>Dikarya</taxon>
        <taxon>Ascomycota</taxon>
        <taxon>Pezizomycotina</taxon>
        <taxon>Orbiliomycetes</taxon>
        <taxon>Orbiliales</taxon>
        <taxon>Orbiliaceae</taxon>
        <taxon>Orbilia</taxon>
    </lineage>
</organism>
<dbReference type="Proteomes" id="UP001373714">
    <property type="component" value="Unassembled WGS sequence"/>
</dbReference>
<accession>A0AAV9UWV7</accession>
<name>A0AAV9UWV7_9PEZI</name>
<feature type="transmembrane region" description="Helical" evidence="2">
    <location>
        <begin position="433"/>
        <end position="461"/>
    </location>
</feature>
<evidence type="ECO:0000256" key="1">
    <source>
        <dbReference type="SAM" id="MobiDB-lite"/>
    </source>
</evidence>